<dbReference type="InterPro" id="IPR032088">
    <property type="entry name" value="SAT"/>
</dbReference>
<evidence type="ECO:0000313" key="13">
    <source>
        <dbReference type="Proteomes" id="UP001430848"/>
    </source>
</evidence>
<keyword evidence="3" id="KW-0597">Phosphoprotein</keyword>
<dbReference type="Pfam" id="PF08242">
    <property type="entry name" value="Methyltransf_12"/>
    <property type="match status" value="1"/>
</dbReference>
<evidence type="ECO:0000256" key="4">
    <source>
        <dbReference type="ARBA" id="ARBA00022603"/>
    </source>
</evidence>
<dbReference type="Pfam" id="PF00698">
    <property type="entry name" value="Acyl_transf_1"/>
    <property type="match status" value="1"/>
</dbReference>
<feature type="domain" description="Carrier" evidence="9">
    <location>
        <begin position="1607"/>
        <end position="1681"/>
    </location>
</feature>
<dbReference type="InterPro" id="IPR018201">
    <property type="entry name" value="Ketoacyl_synth_AS"/>
</dbReference>
<dbReference type="CDD" id="cd00833">
    <property type="entry name" value="PKS"/>
    <property type="match status" value="1"/>
</dbReference>
<evidence type="ECO:0000256" key="3">
    <source>
        <dbReference type="ARBA" id="ARBA00022553"/>
    </source>
</evidence>
<dbReference type="InterPro" id="IPR020806">
    <property type="entry name" value="PKS_PP-bd"/>
</dbReference>
<evidence type="ECO:0000256" key="2">
    <source>
        <dbReference type="ARBA" id="ARBA00022450"/>
    </source>
</evidence>
<dbReference type="SUPFAM" id="SSF55048">
    <property type="entry name" value="Probable ACP-binding domain of malonyl-CoA ACP transacylase"/>
    <property type="match status" value="1"/>
</dbReference>
<keyword evidence="2" id="KW-0596">Phosphopantetheine</keyword>
<evidence type="ECO:0000256" key="1">
    <source>
        <dbReference type="ARBA" id="ARBA00005179"/>
    </source>
</evidence>
<dbReference type="Pfam" id="PF18558">
    <property type="entry name" value="HTH_51"/>
    <property type="match status" value="1"/>
</dbReference>
<dbReference type="InterPro" id="IPR041068">
    <property type="entry name" value="HTH_51"/>
</dbReference>
<dbReference type="InterPro" id="IPR016039">
    <property type="entry name" value="Thiolase-like"/>
</dbReference>
<accession>A0ABR1NPA8</accession>
<evidence type="ECO:0000256" key="8">
    <source>
        <dbReference type="SAM" id="MobiDB-lite"/>
    </source>
</evidence>
<dbReference type="PROSITE" id="PS52004">
    <property type="entry name" value="KS3_2"/>
    <property type="match status" value="1"/>
</dbReference>
<dbReference type="InterPro" id="IPR014031">
    <property type="entry name" value="Ketoacyl_synth_C"/>
</dbReference>
<dbReference type="InterPro" id="IPR049900">
    <property type="entry name" value="PKS_mFAS_DH"/>
</dbReference>
<dbReference type="SMART" id="SM00827">
    <property type="entry name" value="PKS_AT"/>
    <property type="match status" value="1"/>
</dbReference>
<dbReference type="Gene3D" id="3.40.50.150">
    <property type="entry name" value="Vaccinia Virus protein VP39"/>
    <property type="match status" value="1"/>
</dbReference>
<feature type="region of interest" description="C-terminal hotdog fold" evidence="7">
    <location>
        <begin position="1386"/>
        <end position="1540"/>
    </location>
</feature>
<dbReference type="Pfam" id="PF07859">
    <property type="entry name" value="Abhydrolase_3"/>
    <property type="match status" value="1"/>
</dbReference>
<dbReference type="InterPro" id="IPR006162">
    <property type="entry name" value="Ppantetheine_attach_site"/>
</dbReference>
<dbReference type="SUPFAM" id="SSF52151">
    <property type="entry name" value="FabD/lysophospholipase-like"/>
    <property type="match status" value="1"/>
</dbReference>
<dbReference type="InterPro" id="IPR029058">
    <property type="entry name" value="AB_hydrolase_fold"/>
</dbReference>
<dbReference type="InterPro" id="IPR042104">
    <property type="entry name" value="PKS_dehydratase_sf"/>
</dbReference>
<organism evidence="12 13">
    <name type="scientific">Diaporthe eres</name>
    <name type="common">Phomopsis oblonga</name>
    <dbReference type="NCBI Taxonomy" id="83184"/>
    <lineage>
        <taxon>Eukaryota</taxon>
        <taxon>Fungi</taxon>
        <taxon>Dikarya</taxon>
        <taxon>Ascomycota</taxon>
        <taxon>Pezizomycotina</taxon>
        <taxon>Sordariomycetes</taxon>
        <taxon>Sordariomycetidae</taxon>
        <taxon>Diaporthales</taxon>
        <taxon>Diaporthaceae</taxon>
        <taxon>Diaporthe</taxon>
        <taxon>Diaporthe eres species complex</taxon>
    </lineage>
</organism>
<evidence type="ECO:0000256" key="7">
    <source>
        <dbReference type="PROSITE-ProRule" id="PRU01363"/>
    </source>
</evidence>
<comment type="pathway">
    <text evidence="1">Secondary metabolite biosynthesis.</text>
</comment>
<dbReference type="Gene3D" id="3.40.366.10">
    <property type="entry name" value="Malonyl-Coenzyme A Acyl Carrier Protein, domain 2"/>
    <property type="match status" value="2"/>
</dbReference>
<dbReference type="Pfam" id="PF14765">
    <property type="entry name" value="PS-DH"/>
    <property type="match status" value="1"/>
</dbReference>
<dbReference type="PANTHER" id="PTHR43775">
    <property type="entry name" value="FATTY ACID SYNTHASE"/>
    <property type="match status" value="1"/>
</dbReference>
<keyword evidence="4" id="KW-0489">Methyltransferase</keyword>
<dbReference type="PANTHER" id="PTHR43775:SF21">
    <property type="entry name" value="NON-REDUCING POLYKETIDE SYNTHASE AUSA-RELATED"/>
    <property type="match status" value="1"/>
</dbReference>
<proteinExistence type="predicted"/>
<feature type="domain" description="PKS/mFAS DH" evidence="11">
    <location>
        <begin position="1230"/>
        <end position="1540"/>
    </location>
</feature>
<dbReference type="InterPro" id="IPR036736">
    <property type="entry name" value="ACP-like_sf"/>
</dbReference>
<gene>
    <name evidence="12" type="ORF">SLS63_013126</name>
</gene>
<dbReference type="Gene3D" id="3.10.129.110">
    <property type="entry name" value="Polyketide synthase dehydratase"/>
    <property type="match status" value="1"/>
</dbReference>
<evidence type="ECO:0000256" key="6">
    <source>
        <dbReference type="ARBA" id="ARBA00023268"/>
    </source>
</evidence>
<dbReference type="InterPro" id="IPR014043">
    <property type="entry name" value="Acyl_transferase_dom"/>
</dbReference>
<dbReference type="InterPro" id="IPR050091">
    <property type="entry name" value="PKS_NRPS_Biosynth_Enz"/>
</dbReference>
<sequence>MPFNNAATEFRVALFGPQRTIWTPRDVEDLQSAFREDARLEFLHKTLGTLPSLWPQVQQAYGSPDFPAAAKLQRLQEIVAGSSSIDDTVLSNTELAPLTVITQVVDLIQQHGTSLDNFEAAQGFCVGFLSAASYSSARDWQHFERNVSNAVRLAACFGIAVDMEQAASPIKVMSVRCRTPAERATLDTCLDRFPDAYISCVTEDRNLTITLPQANEADFSSLLRKADIATTDIGLQGSYHHQKHSETSKALISLYAHHENLRLPAATELRLPLRSTADADLITTGALHDIATQLILGQRANWFETVKNTMAHLSPDQTVIASFGSETCLPRSLARCKQQSRPTKPTMTEEIAVVGMSCRFPHSESLEAFWRLLEEGGTCIDNMPTDRFDPAQLQREPKLDTFWGNFIDRPDVFDHKFFGISGREAKSMDPQQRLALQVAYEAMSSSGYCSKPSAMRVKDVGCYLGVGAVDYEDNVASHTANAFAATGILRAFISGRISHHFGWDGPSLTVDTACSSSAVAMHTACKALLGGECSMALAGGVNVITSPSLHQNLAGASFLNPKGSSRAFDADGGGYCRGEGAGMIVLKKLSTALADGDVVIGVIASSAVNQNSSCSPITVPHSESQSTLYKRVLNDASIQPQDVTYVEAHGTGTQVGDPIEYESVRSALTGPLRTEQLYVGSVKDNIGHAEAASGAAGVIKCLLMMHYKTIPKQANFASINPKIRSSAEDRITVPTKTVPWTSRKHIALVNNYGAAGSNAAILIRAHPIERRRAATITPTVHPILFFHPILLSAKTAASLTSYAEALKTYLSKGTASLSDIAYNIAQAHDVSLNCRVGFVSDAIDSTISSLSRTKTFDATKSPVVLCFGGQTGRTVTASKELYTSSDLFQKHLDECDSVCRRLGYPSLFPGIFEPEECQDTVVLHCRLLSLQVSCARSWIDSGLEVDTLLGHSFGQLAALCVAGSISLEDTFRLVAGRARLVRDAWGPDRGAMLAVECTRADLDHVVSQVNLVGGLRVEVACYNGPQQFVLAGNTPSVAKAAELCRSFKVHELSNTHAYHSHLTDVILKDLSKIAGSVKVQPPRIPIETCTPHEAWTDFTPEAIVNHTRQPVYFNEAVNRIASRFPRAIWVESGSATPIIAMAKRAINTADRSDVFLPMQLGTVDAMRNLAKAACELWKACSAAQYWLHHKSSGYRYQKVNLPPYQFEQTSHWLSLEQRLSPATTENIKPPQLVKLVKHDRANGELILEVNTSSDTFQLAASGHAVAGQNLCPASMYMEIVAQSASLDPHRTSSKQKCVPHIESLTMLAPLGTSDRSVVRVHLHQTAPESWEFVISSQATASSRPGDVPTRHATGSFTWQQADDAMAERRLRVLGRLGTSQTSASAMATGMSGVMVYDMFSNVVDYADYYRGVHSISASNNVATATVKVPAKQHELLEAGITDPIMLDNFLQVAGIHTNCLSLRDKGLVLMCTSIDEIIFTPSCVDERGADREWIVHTRFDEDTAANTRTNDIFVCEATTGQVVMAVLGANFKGVPLKSLAKSLARLNKSTTAVAEEQPVTPDSTVDSGYASERSDSEWASAQKPTLPTVQATELDPLAVSVATAGPNDALSKLQTMLSEIIEIPVDEVTPTSSLDDLGIDSLLITEVLAEIKTRFGIVVAQEKLANCADVRGVADLLGGGEPQRRDKIPGASTSEVSRASNPVSLLHDSHIVPSATGSADKEAPGGTPLAVAGRQVFSEAIVSYDRHAQDTGFTSFYADVFPTQSALVVQYVLTAFASLGCDLASVAPDATLPPIEALPKHAKVMVQLHEILNTAGLLRKRADGEFIRTQLPVPTVPASVLKDELLQKFPKHTSETMLLHSTGHQLADCLTGRVDPVSVLFGTAAARELLGDVYTNAPMFKTGTLVLSQYLSSLLKDMGGKRELRILELGAGTGGTTKNVVETLVALGHKFTYTFTDLSSSLVAAAKRKFSKWSFMEYKVVDIEKDTHPDFVGKYDIILSTNCIHATRDLVNSTSHIREMLKPDGLLCLVELTQNLYWFDLVFGLLEGWWLSSDGRWHALASEELWKKDLLEAGYKWVDWSRSSTRESQLLRVITASPFDTPARLETVQFKEVDGLKLYADIHYPGELVEPGKTLPVALMIHGGGHIMLSRHDIRADQTAMLLDAGFLPISIDYRLCPETTLSEGPMTDVVDSLHWIRTALPHVALSRPDISIDASRVVAVGWSTGGHLATTLAWTSKARGVRPPEAIFALYCPLDYEDPFWTRPNIPEGAGSPEPAAGAGAPSFELDEDLWDRGVFDAPITRYNVAPGKRALGGWLAPSDPRSRLALYMNCRGRTLHVLLAGLDRRTRRGPPTDDAPAPAPAPADVVAVSPLAQVRAGNYATPTFILHPRGDDLIPWEQAQRTWEALREVDVDAELRIVEGVGHLFDLGGLQRVRSATARQAVVDGYDFLCRHVGLELRT</sequence>
<feature type="region of interest" description="Disordered" evidence="8">
    <location>
        <begin position="1680"/>
        <end position="1699"/>
    </location>
</feature>
<dbReference type="PROSITE" id="PS00606">
    <property type="entry name" value="KS3_1"/>
    <property type="match status" value="1"/>
</dbReference>
<keyword evidence="13" id="KW-1185">Reference proteome</keyword>
<dbReference type="PROSITE" id="PS52019">
    <property type="entry name" value="PKS_MFAS_DH"/>
    <property type="match status" value="1"/>
</dbReference>
<dbReference type="Pfam" id="PF00109">
    <property type="entry name" value="ketoacyl-synt"/>
    <property type="match status" value="1"/>
</dbReference>
<feature type="active site" description="Proton donor; for dehydratase activity" evidence="7">
    <location>
        <position position="1447"/>
    </location>
</feature>
<evidence type="ECO:0000313" key="12">
    <source>
        <dbReference type="EMBL" id="KAK7709716.1"/>
    </source>
</evidence>
<reference evidence="12 13" key="1">
    <citation type="submission" date="2024-02" db="EMBL/GenBank/DDBJ databases">
        <title>De novo assembly and annotation of 12 fungi associated with fruit tree decline syndrome in Ontario, Canada.</title>
        <authorList>
            <person name="Sulman M."/>
            <person name="Ellouze W."/>
            <person name="Ilyukhin E."/>
        </authorList>
    </citation>
    <scope>NUCLEOTIDE SEQUENCE [LARGE SCALE GENOMIC DNA]</scope>
    <source>
        <strain evidence="12 13">M169</strain>
    </source>
</reference>
<dbReference type="InterPro" id="IPR009081">
    <property type="entry name" value="PP-bd_ACP"/>
</dbReference>
<dbReference type="InterPro" id="IPR020841">
    <property type="entry name" value="PKS_Beta-ketoAc_synthase_dom"/>
</dbReference>
<dbReference type="InterPro" id="IPR016036">
    <property type="entry name" value="Malonyl_transacylase_ACP-bd"/>
</dbReference>
<feature type="region of interest" description="N-terminal hotdog fold" evidence="7">
    <location>
        <begin position="1230"/>
        <end position="1363"/>
    </location>
</feature>
<protein>
    <submittedName>
        <fullName evidence="12">Type I Iterative PKS</fullName>
    </submittedName>
</protein>
<dbReference type="InterPro" id="IPR049551">
    <property type="entry name" value="PKS_DH_C"/>
</dbReference>
<evidence type="ECO:0000259" key="10">
    <source>
        <dbReference type="PROSITE" id="PS52004"/>
    </source>
</evidence>
<dbReference type="SUPFAM" id="SSF47336">
    <property type="entry name" value="ACP-like"/>
    <property type="match status" value="1"/>
</dbReference>
<dbReference type="InterPro" id="IPR016035">
    <property type="entry name" value="Acyl_Trfase/lysoPLipase"/>
</dbReference>
<dbReference type="SMART" id="SM00825">
    <property type="entry name" value="PKS_KS"/>
    <property type="match status" value="1"/>
</dbReference>
<feature type="active site" description="Proton acceptor; for dehydratase activity" evidence="7">
    <location>
        <position position="1263"/>
    </location>
</feature>
<dbReference type="InterPro" id="IPR001227">
    <property type="entry name" value="Ac_transferase_dom_sf"/>
</dbReference>
<dbReference type="InterPro" id="IPR014030">
    <property type="entry name" value="Ketoacyl_synth_N"/>
</dbReference>
<name>A0ABR1NPA8_DIAER</name>
<dbReference type="SUPFAM" id="SSF53335">
    <property type="entry name" value="S-adenosyl-L-methionine-dependent methyltransferases"/>
    <property type="match status" value="1"/>
</dbReference>
<dbReference type="PROSITE" id="PS50075">
    <property type="entry name" value="CARRIER"/>
    <property type="match status" value="1"/>
</dbReference>
<dbReference type="Gene3D" id="3.40.47.10">
    <property type="match status" value="1"/>
</dbReference>
<dbReference type="CDD" id="cd02440">
    <property type="entry name" value="AdoMet_MTases"/>
    <property type="match status" value="1"/>
</dbReference>
<comment type="caution">
    <text evidence="12">The sequence shown here is derived from an EMBL/GenBank/DDBJ whole genome shotgun (WGS) entry which is preliminary data.</text>
</comment>
<dbReference type="InterPro" id="IPR029063">
    <property type="entry name" value="SAM-dependent_MTases_sf"/>
</dbReference>
<dbReference type="Gene3D" id="3.30.70.3290">
    <property type="match status" value="1"/>
</dbReference>
<evidence type="ECO:0000259" key="11">
    <source>
        <dbReference type="PROSITE" id="PS52019"/>
    </source>
</evidence>
<dbReference type="SMART" id="SM00823">
    <property type="entry name" value="PKS_PP"/>
    <property type="match status" value="1"/>
</dbReference>
<dbReference type="Gene3D" id="1.10.1200.10">
    <property type="entry name" value="ACP-like"/>
    <property type="match status" value="1"/>
</dbReference>
<evidence type="ECO:0000259" key="9">
    <source>
        <dbReference type="PROSITE" id="PS50075"/>
    </source>
</evidence>
<dbReference type="Proteomes" id="UP001430848">
    <property type="component" value="Unassembled WGS sequence"/>
</dbReference>
<dbReference type="Pfam" id="PF00550">
    <property type="entry name" value="PP-binding"/>
    <property type="match status" value="1"/>
</dbReference>
<dbReference type="InterPro" id="IPR013217">
    <property type="entry name" value="Methyltransf_12"/>
</dbReference>
<dbReference type="Gene3D" id="3.40.50.1820">
    <property type="entry name" value="alpha/beta hydrolase"/>
    <property type="match status" value="1"/>
</dbReference>
<dbReference type="Pfam" id="PF16073">
    <property type="entry name" value="SAT"/>
    <property type="match status" value="1"/>
</dbReference>
<keyword evidence="5" id="KW-0808">Transferase</keyword>
<dbReference type="SUPFAM" id="SSF53474">
    <property type="entry name" value="alpha/beta-Hydrolases"/>
    <property type="match status" value="1"/>
</dbReference>
<dbReference type="Pfam" id="PF02801">
    <property type="entry name" value="Ketoacyl-synt_C"/>
    <property type="match status" value="1"/>
</dbReference>
<dbReference type="PROSITE" id="PS00012">
    <property type="entry name" value="PHOSPHOPANTETHEINE"/>
    <property type="match status" value="1"/>
</dbReference>
<dbReference type="EMBL" id="JAKNSF020000165">
    <property type="protein sequence ID" value="KAK7709716.1"/>
    <property type="molecule type" value="Genomic_DNA"/>
</dbReference>
<feature type="region of interest" description="Disordered" evidence="8">
    <location>
        <begin position="1554"/>
        <end position="1584"/>
    </location>
</feature>
<dbReference type="SUPFAM" id="SSF53901">
    <property type="entry name" value="Thiolase-like"/>
    <property type="match status" value="1"/>
</dbReference>
<keyword evidence="6" id="KW-0511">Multifunctional enzyme</keyword>
<evidence type="ECO:0000256" key="5">
    <source>
        <dbReference type="ARBA" id="ARBA00022679"/>
    </source>
</evidence>
<feature type="domain" description="Ketosynthase family 3 (KS3)" evidence="10">
    <location>
        <begin position="348"/>
        <end position="765"/>
    </location>
</feature>
<dbReference type="InterPro" id="IPR013094">
    <property type="entry name" value="AB_hydrolase_3"/>
</dbReference>